<dbReference type="InterPro" id="IPR003682">
    <property type="entry name" value="rRNA_ssu_MeTfrase_G"/>
</dbReference>
<feature type="binding site" evidence="6">
    <location>
        <position position="76"/>
    </location>
    <ligand>
        <name>S-adenosyl-L-methionine</name>
        <dbReference type="ChEBI" id="CHEBI:59789"/>
    </ligand>
</feature>
<dbReference type="AlphaFoldDB" id="A0A0X1KRC2"/>
<dbReference type="EMBL" id="CP007141">
    <property type="protein sequence ID" value="AJC73740.1"/>
    <property type="molecule type" value="Genomic_DNA"/>
</dbReference>
<dbReference type="NCBIfam" id="TIGR00138">
    <property type="entry name" value="rsmG_gidB"/>
    <property type="match status" value="1"/>
</dbReference>
<evidence type="ECO:0000256" key="6">
    <source>
        <dbReference type="HAMAP-Rule" id="MF_00074"/>
    </source>
</evidence>
<evidence type="ECO:0000256" key="4">
    <source>
        <dbReference type="ARBA" id="ARBA00022679"/>
    </source>
</evidence>
<sequence>MNVENAYCEKLREILKSYGIDMNEQKIELIARYLLLLIDAPINVSGIEDFESAVHKHVVDVLLPVSWLEGRLLDVGTGGGVPGVVLSIVYPITSVLVDSSKKKTVWLSNTIEKLGLKNVEVVCERIENLADRYRESFDYVTARAVAPLRILFELCAPFCKINGLLLLYKGPNWPEEMTQAKRAAEILKVKLEESVEYRLSGGERRVLLKFRKFAPTEKTYPRETKKILKRPL</sequence>
<dbReference type="EC" id="2.1.1.-" evidence="6"/>
<dbReference type="PaxDb" id="1123384-AJ81_05495"/>
<dbReference type="InterPro" id="IPR029063">
    <property type="entry name" value="SAM-dependent_MTases_sf"/>
</dbReference>
<dbReference type="Gene3D" id="3.40.50.150">
    <property type="entry name" value="Vaccinia Virus protein VP39"/>
    <property type="match status" value="1"/>
</dbReference>
<keyword evidence="2 6" id="KW-0698">rRNA processing</keyword>
<keyword evidence="8" id="KW-1185">Reference proteome</keyword>
<dbReference type="STRING" id="1123384.AJ81_05495"/>
<proteinExistence type="inferred from homology"/>
<accession>A0A0X1KRC2</accession>
<comment type="similarity">
    <text evidence="6">Belongs to the methyltransferase superfamily. RNA methyltransferase RsmG family.</text>
</comment>
<evidence type="ECO:0000313" key="8">
    <source>
        <dbReference type="Proteomes" id="UP000077469"/>
    </source>
</evidence>
<dbReference type="OrthoDB" id="9808773at2"/>
<dbReference type="PIRSF" id="PIRSF003078">
    <property type="entry name" value="GidB"/>
    <property type="match status" value="1"/>
</dbReference>
<name>A0A0X1KRC2_9THEM</name>
<protein>
    <recommendedName>
        <fullName evidence="6">Ribosomal RNA small subunit methyltransferase G</fullName>
        <ecNumber evidence="6">2.1.1.-</ecNumber>
    </recommendedName>
    <alternativeName>
        <fullName evidence="6">16S rRNA 7-methylguanosine methyltransferase</fullName>
        <shortName evidence="6">16S rRNA m7G methyltransferase</shortName>
    </alternativeName>
</protein>
<keyword evidence="3 6" id="KW-0489">Methyltransferase</keyword>
<comment type="subcellular location">
    <subcellularLocation>
        <location evidence="6">Cytoplasm</location>
    </subcellularLocation>
</comment>
<dbReference type="RefSeq" id="WP_031505199.1">
    <property type="nucleotide sequence ID" value="NC_022795.1"/>
</dbReference>
<dbReference type="PATRIC" id="fig|1123384.7.peg.1088"/>
<comment type="caution">
    <text evidence="6">Lacks conserved residue(s) required for the propagation of feature annotation.</text>
</comment>
<evidence type="ECO:0000256" key="3">
    <source>
        <dbReference type="ARBA" id="ARBA00022603"/>
    </source>
</evidence>
<dbReference type="GO" id="GO:0005829">
    <property type="term" value="C:cytosol"/>
    <property type="evidence" value="ECO:0007669"/>
    <property type="project" value="TreeGrafter"/>
</dbReference>
<feature type="binding site" evidence="6">
    <location>
        <begin position="98"/>
        <end position="100"/>
    </location>
    <ligand>
        <name>S-adenosyl-L-methionine</name>
        <dbReference type="ChEBI" id="CHEBI:59789"/>
    </ligand>
</feature>
<dbReference type="PANTHER" id="PTHR31760">
    <property type="entry name" value="S-ADENOSYL-L-METHIONINE-DEPENDENT METHYLTRANSFERASES SUPERFAMILY PROTEIN"/>
    <property type="match status" value="1"/>
</dbReference>
<feature type="binding site" evidence="6">
    <location>
        <begin position="126"/>
        <end position="127"/>
    </location>
    <ligand>
        <name>S-adenosyl-L-methionine</name>
        <dbReference type="ChEBI" id="CHEBI:59789"/>
    </ligand>
</feature>
<evidence type="ECO:0000256" key="2">
    <source>
        <dbReference type="ARBA" id="ARBA00022552"/>
    </source>
</evidence>
<evidence type="ECO:0000313" key="7">
    <source>
        <dbReference type="EMBL" id="AJC73740.1"/>
    </source>
</evidence>
<organism evidence="7 8">
    <name type="scientific">Pseudothermotoga hypogea DSM 11164 = NBRC 106472</name>
    <dbReference type="NCBI Taxonomy" id="1123384"/>
    <lineage>
        <taxon>Bacteria</taxon>
        <taxon>Thermotogati</taxon>
        <taxon>Thermotogota</taxon>
        <taxon>Thermotogae</taxon>
        <taxon>Thermotogales</taxon>
        <taxon>Thermotogaceae</taxon>
        <taxon>Pseudothermotoga</taxon>
    </lineage>
</organism>
<feature type="binding site" evidence="6">
    <location>
        <position position="143"/>
    </location>
    <ligand>
        <name>S-adenosyl-L-methionine</name>
        <dbReference type="ChEBI" id="CHEBI:59789"/>
    </ligand>
</feature>
<keyword evidence="4 6" id="KW-0808">Transferase</keyword>
<evidence type="ECO:0000256" key="5">
    <source>
        <dbReference type="ARBA" id="ARBA00022691"/>
    </source>
</evidence>
<dbReference type="HAMAP" id="MF_00074">
    <property type="entry name" value="16SrRNA_methyltr_G"/>
    <property type="match status" value="1"/>
</dbReference>
<dbReference type="GO" id="GO:0070043">
    <property type="term" value="F:rRNA (guanine-N7-)-methyltransferase activity"/>
    <property type="evidence" value="ECO:0007669"/>
    <property type="project" value="UniProtKB-UniRule"/>
</dbReference>
<comment type="function">
    <text evidence="6">Specifically methylates the N7 position of a guanine in 16S rRNA.</text>
</comment>
<dbReference type="PANTHER" id="PTHR31760:SF0">
    <property type="entry name" value="S-ADENOSYL-L-METHIONINE-DEPENDENT METHYLTRANSFERASES SUPERFAMILY PROTEIN"/>
    <property type="match status" value="1"/>
</dbReference>
<gene>
    <name evidence="6" type="primary">rsmG</name>
    <name evidence="7" type="ORF">AJ81_05495</name>
</gene>
<dbReference type="KEGG" id="phy:AJ81_05495"/>
<evidence type="ECO:0000256" key="1">
    <source>
        <dbReference type="ARBA" id="ARBA00022490"/>
    </source>
</evidence>
<reference evidence="7 8" key="1">
    <citation type="submission" date="2014-01" db="EMBL/GenBank/DDBJ databases">
        <title>Genome sequencing of Thermotog hypogea.</title>
        <authorList>
            <person name="Zhang X."/>
            <person name="Alvare G."/>
            <person name="Fristensky B."/>
            <person name="Chen L."/>
            <person name="Suen T."/>
            <person name="Chen Q."/>
            <person name="Ma K."/>
        </authorList>
    </citation>
    <scope>NUCLEOTIDE SEQUENCE [LARGE SCALE GENOMIC DNA]</scope>
    <source>
        <strain evidence="7 8">DSM 11164</strain>
    </source>
</reference>
<dbReference type="SUPFAM" id="SSF53335">
    <property type="entry name" value="S-adenosyl-L-methionine-dependent methyltransferases"/>
    <property type="match status" value="1"/>
</dbReference>
<dbReference type="Pfam" id="PF02527">
    <property type="entry name" value="GidB"/>
    <property type="match status" value="1"/>
</dbReference>
<keyword evidence="1 6" id="KW-0963">Cytoplasm</keyword>
<dbReference type="Proteomes" id="UP000077469">
    <property type="component" value="Chromosome"/>
</dbReference>
<keyword evidence="5 6" id="KW-0949">S-adenosyl-L-methionine</keyword>